<evidence type="ECO:0000256" key="2">
    <source>
        <dbReference type="ARBA" id="ARBA00023125"/>
    </source>
</evidence>
<dbReference type="GO" id="GO:0003690">
    <property type="term" value="F:double-stranded DNA binding"/>
    <property type="evidence" value="ECO:0007669"/>
    <property type="project" value="TreeGrafter"/>
</dbReference>
<dbReference type="Pfam" id="PF02735">
    <property type="entry name" value="Ku"/>
    <property type="match status" value="1"/>
</dbReference>
<keyword evidence="2" id="KW-0238">DNA-binding</keyword>
<feature type="domain" description="Ku70/Ku80 C-terminal arm" evidence="4">
    <location>
        <begin position="92"/>
        <end position="177"/>
    </location>
</feature>
<keyword evidence="6" id="KW-1185">Reference proteome</keyword>
<dbReference type="InterPro" id="IPR006164">
    <property type="entry name" value="DNA_bd_Ku70/Ku80"/>
</dbReference>
<dbReference type="PANTHER" id="PTHR12604">
    <property type="entry name" value="KU AUTOANTIGEN DNA HELICASE"/>
    <property type="match status" value="1"/>
</dbReference>
<dbReference type="Ensembl" id="ENSMNET00000048875.1">
    <property type="protein sequence ID" value="ENSMNEP00000024606.1"/>
    <property type="gene ID" value="ENSMNEG00000035849.1"/>
</dbReference>
<dbReference type="Gene3D" id="2.40.290.10">
    <property type="match status" value="1"/>
</dbReference>
<dbReference type="SUPFAM" id="SSF100939">
    <property type="entry name" value="SPOC domain-like"/>
    <property type="match status" value="1"/>
</dbReference>
<dbReference type="InterPro" id="IPR016194">
    <property type="entry name" value="SPOC-like_C_dom_sf"/>
</dbReference>
<accession>A0A2K6CLR0</accession>
<dbReference type="Gene3D" id="1.10.1600.10">
    <property type="match status" value="1"/>
</dbReference>
<dbReference type="GO" id="GO:0003678">
    <property type="term" value="F:DNA helicase activity"/>
    <property type="evidence" value="ECO:0007669"/>
    <property type="project" value="InterPro"/>
</dbReference>
<dbReference type="InterPro" id="IPR005160">
    <property type="entry name" value="Ku_C"/>
</dbReference>
<name>A0A2K6CLR0_MACNE</name>
<evidence type="ECO:0000259" key="3">
    <source>
        <dbReference type="Pfam" id="PF02735"/>
    </source>
</evidence>
<evidence type="ECO:0000259" key="4">
    <source>
        <dbReference type="Pfam" id="PF03730"/>
    </source>
</evidence>
<reference evidence="5" key="1">
    <citation type="submission" date="2025-08" db="UniProtKB">
        <authorList>
            <consortium name="Ensembl"/>
        </authorList>
    </citation>
    <scope>IDENTIFICATION</scope>
</reference>
<dbReference type="GO" id="GO:0042162">
    <property type="term" value="F:telomeric DNA binding"/>
    <property type="evidence" value="ECO:0007669"/>
    <property type="project" value="InterPro"/>
</dbReference>
<dbReference type="GO" id="GO:0043564">
    <property type="term" value="C:Ku70:Ku80 complex"/>
    <property type="evidence" value="ECO:0007669"/>
    <property type="project" value="InterPro"/>
</dbReference>
<evidence type="ECO:0000313" key="5">
    <source>
        <dbReference type="Ensembl" id="ENSMNEP00000024606.1"/>
    </source>
</evidence>
<dbReference type="Proteomes" id="UP000233120">
    <property type="component" value="Unassembled WGS sequence"/>
</dbReference>
<dbReference type="Gene3D" id="1.10.720.30">
    <property type="entry name" value="SAP domain"/>
    <property type="match status" value="1"/>
</dbReference>
<keyword evidence="1" id="KW-0945">Host-virus interaction</keyword>
<evidence type="ECO:0000313" key="6">
    <source>
        <dbReference type="Proteomes" id="UP000233120"/>
    </source>
</evidence>
<dbReference type="AlphaFoldDB" id="A0A2K6CLR0"/>
<protein>
    <submittedName>
        <fullName evidence="5">Uncharacterized protein</fullName>
    </submittedName>
</protein>
<dbReference type="FunFam" id="1.10.1600.10:FF:000001">
    <property type="entry name" value="X-ray repair cross-complementing protein 6 isoform X2"/>
    <property type="match status" value="1"/>
</dbReference>
<evidence type="ECO:0000256" key="1">
    <source>
        <dbReference type="ARBA" id="ARBA00022581"/>
    </source>
</evidence>
<reference evidence="5" key="2">
    <citation type="submission" date="2025-09" db="UniProtKB">
        <authorList>
            <consortium name="Ensembl"/>
        </authorList>
    </citation>
    <scope>IDENTIFICATION</scope>
</reference>
<dbReference type="GO" id="GO:0000723">
    <property type="term" value="P:telomere maintenance"/>
    <property type="evidence" value="ECO:0007669"/>
    <property type="project" value="InterPro"/>
</dbReference>
<dbReference type="PANTHER" id="PTHR12604:SF2">
    <property type="entry name" value="X-RAY REPAIR CROSS-COMPLEMENTING PROTEIN 6"/>
    <property type="match status" value="1"/>
</dbReference>
<dbReference type="STRING" id="9545.ENSMNEP00000024606"/>
<dbReference type="OMA" id="VCRYTPC"/>
<organism evidence="5 6">
    <name type="scientific">Macaca nemestrina</name>
    <name type="common">Pig-tailed macaque</name>
    <dbReference type="NCBI Taxonomy" id="9545"/>
    <lineage>
        <taxon>Eukaryota</taxon>
        <taxon>Metazoa</taxon>
        <taxon>Chordata</taxon>
        <taxon>Craniata</taxon>
        <taxon>Vertebrata</taxon>
        <taxon>Euteleostomi</taxon>
        <taxon>Mammalia</taxon>
        <taxon>Eutheria</taxon>
        <taxon>Euarchontoglires</taxon>
        <taxon>Primates</taxon>
        <taxon>Haplorrhini</taxon>
        <taxon>Catarrhini</taxon>
        <taxon>Cercopithecidae</taxon>
        <taxon>Cercopithecinae</taxon>
        <taxon>Macaca</taxon>
    </lineage>
</organism>
<dbReference type="InterPro" id="IPR006165">
    <property type="entry name" value="Ku70"/>
</dbReference>
<dbReference type="GO" id="GO:0003684">
    <property type="term" value="F:damaged DNA binding"/>
    <property type="evidence" value="ECO:0007669"/>
    <property type="project" value="InterPro"/>
</dbReference>
<dbReference type="GeneTree" id="ENSGT00940000153239"/>
<dbReference type="NCBIfam" id="TIGR00578">
    <property type="entry name" value="ku70"/>
    <property type="match status" value="1"/>
</dbReference>
<dbReference type="GO" id="GO:0006303">
    <property type="term" value="P:double-strand break repair via nonhomologous end joining"/>
    <property type="evidence" value="ECO:0007669"/>
    <property type="project" value="InterPro"/>
</dbReference>
<feature type="domain" description="Ku" evidence="3">
    <location>
        <begin position="4"/>
        <end position="80"/>
    </location>
</feature>
<dbReference type="FunFam" id="2.40.290.10:FF:000010">
    <property type="entry name" value="X-ray repair cross-complementing protein 6"/>
    <property type="match status" value="1"/>
</dbReference>
<sequence>MSGALLIMCLEKEVTALCRYTPCRNIPPYFVALVPQEEELDDQKIQVTPAGFQLVFLCYADNKGKVPFTQKATATPEQVDKVKAIVQKLRFKYRSDSFENSVLQQHSRNLEALALDLMEPEQAVDLTLPEVEAMNKRLGSPLVDKFKELLYPPDYNPEGKVSNIKHNNEGFRSKRPKVEYSEEKLKNHTSNGTLGKFAVPMLKELKKQEPLETLTDHFQN</sequence>
<dbReference type="Pfam" id="PF03730">
    <property type="entry name" value="Ku_C"/>
    <property type="match status" value="1"/>
</dbReference>
<dbReference type="InterPro" id="IPR036361">
    <property type="entry name" value="SAP_dom_sf"/>
</dbReference>
<proteinExistence type="predicted"/>